<dbReference type="STRING" id="1125725.HMPREF1325_1589"/>
<dbReference type="Pfam" id="PF09917">
    <property type="entry name" value="DUF2147"/>
    <property type="match status" value="1"/>
</dbReference>
<dbReference type="AlphaFoldDB" id="U1FNK8"/>
<comment type="caution">
    <text evidence="3">The sequence shown here is derived from an EMBL/GenBank/DDBJ whole genome shotgun (WGS) entry which is preliminary data.</text>
</comment>
<dbReference type="EMBL" id="AUZJ01000017">
    <property type="protein sequence ID" value="ERF61066.1"/>
    <property type="molecule type" value="Genomic_DNA"/>
</dbReference>
<feature type="chain" id="PRO_5004611930" evidence="1">
    <location>
        <begin position="22"/>
        <end position="208"/>
    </location>
</feature>
<gene>
    <name evidence="4" type="ORF">HMPREF0860_0617</name>
    <name evidence="3" type="ORF">HMPREF1325_1589</name>
</gene>
<evidence type="ECO:0000313" key="6">
    <source>
        <dbReference type="Proteomes" id="UP000016646"/>
    </source>
</evidence>
<dbReference type="RefSeq" id="WP_021329908.1">
    <property type="nucleotide sequence ID" value="NZ_AUZJ01000017.1"/>
</dbReference>
<dbReference type="OrthoDB" id="9814399at2"/>
<sequence length="208" mass="23187">MYAKKIAAVLVMVLCAGFAYAASPEPYNYYESAPGYAEPFDSDDDAPAFDRNIPIDREYEGSDPVEGYWIATNQRTGEALCGWHMFVKDGILYGVILSAKGATNKSIAFRARGPYPDFPEKGKLDKKPMFGPTWIYGLKNAGTGRWKRGYIINPDDGNCFRCKITFCKADGKRYKRDYIKMRGSLRGIGIGITQLWPAATKSEASSIR</sequence>
<feature type="domain" description="DUF2147" evidence="2">
    <location>
        <begin position="67"/>
        <end position="196"/>
    </location>
</feature>
<keyword evidence="6" id="KW-1185">Reference proteome</keyword>
<dbReference type="eggNOG" id="COG4731">
    <property type="taxonomic scope" value="Bacteria"/>
</dbReference>
<dbReference type="InterPro" id="IPR019223">
    <property type="entry name" value="DUF2147"/>
</dbReference>
<evidence type="ECO:0000259" key="2">
    <source>
        <dbReference type="Pfam" id="PF09917"/>
    </source>
</evidence>
<evidence type="ECO:0000313" key="3">
    <source>
        <dbReference type="EMBL" id="ERF61066.1"/>
    </source>
</evidence>
<dbReference type="Proteomes" id="UP000016646">
    <property type="component" value="Unassembled WGS sequence"/>
</dbReference>
<organism evidence="3 5">
    <name type="scientific">Treponema socranskii subsp. socranskii VPI DR56BR1116 = ATCC 35536</name>
    <dbReference type="NCBI Taxonomy" id="1125725"/>
    <lineage>
        <taxon>Bacteria</taxon>
        <taxon>Pseudomonadati</taxon>
        <taxon>Spirochaetota</taxon>
        <taxon>Spirochaetia</taxon>
        <taxon>Spirochaetales</taxon>
        <taxon>Treponemataceae</taxon>
        <taxon>Treponema</taxon>
    </lineage>
</organism>
<evidence type="ECO:0000256" key="1">
    <source>
        <dbReference type="SAM" id="SignalP"/>
    </source>
</evidence>
<name>U1FNK8_TRESO</name>
<reference evidence="5 6" key="1">
    <citation type="submission" date="2013-08" db="EMBL/GenBank/DDBJ databases">
        <authorList>
            <person name="Durkin A.S."/>
            <person name="Haft D.R."/>
            <person name="McCorrison J."/>
            <person name="Torralba M."/>
            <person name="Gillis M."/>
            <person name="Haft D.H."/>
            <person name="Methe B."/>
            <person name="Sutton G."/>
            <person name="Nelson K.E."/>
        </authorList>
    </citation>
    <scope>NUCLEOTIDE SEQUENCE [LARGE SCALE GENOMIC DNA]</scope>
    <source>
        <strain evidence="4 6">ATCC 35536</strain>
        <strain evidence="3 5">VPI DR56BR1116</strain>
    </source>
</reference>
<evidence type="ECO:0000313" key="4">
    <source>
        <dbReference type="EMBL" id="ERK04961.1"/>
    </source>
</evidence>
<accession>U1FNK8</accession>
<dbReference type="PATRIC" id="fig|1125725.3.peg.873"/>
<evidence type="ECO:0000313" key="5">
    <source>
        <dbReference type="Proteomes" id="UP000016412"/>
    </source>
</evidence>
<dbReference type="Gene3D" id="2.40.128.520">
    <property type="match status" value="1"/>
</dbReference>
<feature type="signal peptide" evidence="1">
    <location>
        <begin position="1"/>
        <end position="21"/>
    </location>
</feature>
<proteinExistence type="predicted"/>
<keyword evidence="1" id="KW-0732">Signal</keyword>
<protein>
    <submittedName>
        <fullName evidence="3">PF09917 family protein</fullName>
    </submittedName>
</protein>
<dbReference type="Proteomes" id="UP000016412">
    <property type="component" value="Unassembled WGS sequence"/>
</dbReference>
<dbReference type="EMBL" id="AVQI01000006">
    <property type="protein sequence ID" value="ERK04961.1"/>
    <property type="molecule type" value="Genomic_DNA"/>
</dbReference>